<proteinExistence type="predicted"/>
<gene>
    <name evidence="1" type="primary">Acey_s0138.g2045</name>
    <name evidence="1" type="ORF">Y032_0138g2045</name>
</gene>
<comment type="caution">
    <text evidence="1">The sequence shown here is derived from an EMBL/GenBank/DDBJ whole genome shotgun (WGS) entry which is preliminary data.</text>
</comment>
<sequence length="302" mass="34725">MPRFKDKRTWNLLQDVPPNLFVLTREALSLRQQVVSLRQSLIFLQRCKKTSIIPSFIKNKKIGSICNLPDNDHRIANVNRSVLNIVIKEKQRKLYSTLLKCNAKEMACERLLPDHVWRKIECGSRQICDTIRSKAKSELSAKYDRLLDTVRENHPDKGKDLPNIHRSNDAHTVNDTEITRVTVIGDVHLSSHALSFLSLGPSFAPSQSINALTCRKVVGGLQRLRDMLRNKARRESAPQSSMAETRRLLPTVPFPRSFYKEPEPFLAADIKFRVLCAGILEVLNRFKRFHQSNLSREHWQGV</sequence>
<evidence type="ECO:0000313" key="1">
    <source>
        <dbReference type="EMBL" id="EYB97664.1"/>
    </source>
</evidence>
<organism evidence="1 2">
    <name type="scientific">Ancylostoma ceylanicum</name>
    <dbReference type="NCBI Taxonomy" id="53326"/>
    <lineage>
        <taxon>Eukaryota</taxon>
        <taxon>Metazoa</taxon>
        <taxon>Ecdysozoa</taxon>
        <taxon>Nematoda</taxon>
        <taxon>Chromadorea</taxon>
        <taxon>Rhabditida</taxon>
        <taxon>Rhabditina</taxon>
        <taxon>Rhabditomorpha</taxon>
        <taxon>Strongyloidea</taxon>
        <taxon>Ancylostomatidae</taxon>
        <taxon>Ancylostomatinae</taxon>
        <taxon>Ancylostoma</taxon>
    </lineage>
</organism>
<dbReference type="AlphaFoldDB" id="A0A016T500"/>
<keyword evidence="2" id="KW-1185">Reference proteome</keyword>
<name>A0A016T500_9BILA</name>
<dbReference type="Proteomes" id="UP000024635">
    <property type="component" value="Unassembled WGS sequence"/>
</dbReference>
<accession>A0A016T500</accession>
<evidence type="ECO:0000313" key="2">
    <source>
        <dbReference type="Proteomes" id="UP000024635"/>
    </source>
</evidence>
<protein>
    <submittedName>
        <fullName evidence="1">Uncharacterized protein</fullName>
    </submittedName>
</protein>
<reference evidence="2" key="1">
    <citation type="journal article" date="2015" name="Nat. Genet.">
        <title>The genome and transcriptome of the zoonotic hookworm Ancylostoma ceylanicum identify infection-specific gene families.</title>
        <authorList>
            <person name="Schwarz E.M."/>
            <person name="Hu Y."/>
            <person name="Antoshechkin I."/>
            <person name="Miller M.M."/>
            <person name="Sternberg P.W."/>
            <person name="Aroian R.V."/>
        </authorList>
    </citation>
    <scope>NUCLEOTIDE SEQUENCE</scope>
    <source>
        <strain evidence="2">HY135</strain>
    </source>
</reference>
<dbReference type="EMBL" id="JARK01001474">
    <property type="protein sequence ID" value="EYB97664.1"/>
    <property type="molecule type" value="Genomic_DNA"/>
</dbReference>